<sequence>MQNFLSVISGETERRSSEAAIHKQQAVWDKGTVACQTRLGAQSTEVGLDGSSSVVRSEPAVFFSQPLDLLHQRLVDRIFLNQTVDLRLEHNMSHTHVTGFCV</sequence>
<accession>A0ABV0PUI4</accession>
<gene>
    <name evidence="1" type="ORF">GOODEAATRI_033551</name>
</gene>
<dbReference type="Proteomes" id="UP001476798">
    <property type="component" value="Unassembled WGS sequence"/>
</dbReference>
<protein>
    <submittedName>
        <fullName evidence="1">Uncharacterized protein</fullName>
    </submittedName>
</protein>
<name>A0ABV0PUI4_9TELE</name>
<comment type="caution">
    <text evidence="1">The sequence shown here is derived from an EMBL/GenBank/DDBJ whole genome shotgun (WGS) entry which is preliminary data.</text>
</comment>
<keyword evidence="2" id="KW-1185">Reference proteome</keyword>
<evidence type="ECO:0000313" key="1">
    <source>
        <dbReference type="EMBL" id="MEQ2186892.1"/>
    </source>
</evidence>
<dbReference type="EMBL" id="JAHRIO010087049">
    <property type="protein sequence ID" value="MEQ2186892.1"/>
    <property type="molecule type" value="Genomic_DNA"/>
</dbReference>
<reference evidence="1 2" key="1">
    <citation type="submission" date="2021-06" db="EMBL/GenBank/DDBJ databases">
        <authorList>
            <person name="Palmer J.M."/>
        </authorList>
    </citation>
    <scope>NUCLEOTIDE SEQUENCE [LARGE SCALE GENOMIC DNA]</scope>
    <source>
        <strain evidence="1 2">GA_2019</strain>
        <tissue evidence="1">Muscle</tissue>
    </source>
</reference>
<organism evidence="1 2">
    <name type="scientific">Goodea atripinnis</name>
    <dbReference type="NCBI Taxonomy" id="208336"/>
    <lineage>
        <taxon>Eukaryota</taxon>
        <taxon>Metazoa</taxon>
        <taxon>Chordata</taxon>
        <taxon>Craniata</taxon>
        <taxon>Vertebrata</taxon>
        <taxon>Euteleostomi</taxon>
        <taxon>Actinopterygii</taxon>
        <taxon>Neopterygii</taxon>
        <taxon>Teleostei</taxon>
        <taxon>Neoteleostei</taxon>
        <taxon>Acanthomorphata</taxon>
        <taxon>Ovalentaria</taxon>
        <taxon>Atherinomorphae</taxon>
        <taxon>Cyprinodontiformes</taxon>
        <taxon>Goodeidae</taxon>
        <taxon>Goodea</taxon>
    </lineage>
</organism>
<evidence type="ECO:0000313" key="2">
    <source>
        <dbReference type="Proteomes" id="UP001476798"/>
    </source>
</evidence>
<proteinExistence type="predicted"/>